<protein>
    <submittedName>
        <fullName evidence="1">Uncharacterized protein</fullName>
    </submittedName>
</protein>
<dbReference type="AlphaFoldDB" id="A0A5M9KDZ6"/>
<sequence length="68" mass="8035">MPRFTSSFFKAHPLAKMQTVSPCRMRIRRTCDHFSCVSFMHFIHSFHVPTPSYYNPQRLMIPKSHAHA</sequence>
<accession>A0A5M9KDZ6</accession>
<dbReference type="EMBL" id="VICG01000001">
    <property type="protein sequence ID" value="KAA8577195.1"/>
    <property type="molecule type" value="Genomic_DNA"/>
</dbReference>
<evidence type="ECO:0000313" key="1">
    <source>
        <dbReference type="EMBL" id="KAA8577195.1"/>
    </source>
</evidence>
<organism evidence="1 2">
    <name type="scientific">Monilinia fructicola</name>
    <name type="common">Brown rot fungus</name>
    <name type="synonym">Ciboria fructicola</name>
    <dbReference type="NCBI Taxonomy" id="38448"/>
    <lineage>
        <taxon>Eukaryota</taxon>
        <taxon>Fungi</taxon>
        <taxon>Dikarya</taxon>
        <taxon>Ascomycota</taxon>
        <taxon>Pezizomycotina</taxon>
        <taxon>Leotiomycetes</taxon>
        <taxon>Helotiales</taxon>
        <taxon>Sclerotiniaceae</taxon>
        <taxon>Monilinia</taxon>
    </lineage>
</organism>
<name>A0A5M9KDZ6_MONFR</name>
<comment type="caution">
    <text evidence="1">The sequence shown here is derived from an EMBL/GenBank/DDBJ whole genome shotgun (WGS) entry which is preliminary data.</text>
</comment>
<reference evidence="1 2" key="1">
    <citation type="submission" date="2019-06" db="EMBL/GenBank/DDBJ databases">
        <title>Genome Sequence of the Brown Rot Fungal Pathogen Monilinia fructicola.</title>
        <authorList>
            <person name="De Miccolis Angelini R.M."/>
            <person name="Landi L."/>
            <person name="Abate D."/>
            <person name="Pollastro S."/>
            <person name="Romanazzi G."/>
            <person name="Faretra F."/>
        </authorList>
    </citation>
    <scope>NUCLEOTIDE SEQUENCE [LARGE SCALE GENOMIC DNA]</scope>
    <source>
        <strain evidence="1 2">Mfrc123</strain>
    </source>
</reference>
<gene>
    <name evidence="1" type="ORF">EYC84_007189</name>
</gene>
<keyword evidence="2" id="KW-1185">Reference proteome</keyword>
<dbReference type="Proteomes" id="UP000322873">
    <property type="component" value="Unassembled WGS sequence"/>
</dbReference>
<proteinExistence type="predicted"/>
<evidence type="ECO:0000313" key="2">
    <source>
        <dbReference type="Proteomes" id="UP000322873"/>
    </source>
</evidence>